<organism evidence="5 6">
    <name type="scientific">Niallia oryzisoli</name>
    <dbReference type="NCBI Taxonomy" id="1737571"/>
    <lineage>
        <taxon>Bacteria</taxon>
        <taxon>Bacillati</taxon>
        <taxon>Bacillota</taxon>
        <taxon>Bacilli</taxon>
        <taxon>Bacillales</taxon>
        <taxon>Bacillaceae</taxon>
        <taxon>Niallia</taxon>
    </lineage>
</organism>
<dbReference type="GO" id="GO:0008887">
    <property type="term" value="F:glycerate kinase activity"/>
    <property type="evidence" value="ECO:0007669"/>
    <property type="project" value="UniProtKB-EC"/>
</dbReference>
<reference evidence="5 6" key="1">
    <citation type="submission" date="2023-10" db="EMBL/GenBank/DDBJ databases">
        <title>Niallia locisalis sp.nov. isolated from a salt pond sample.</title>
        <authorList>
            <person name="Li X.-J."/>
            <person name="Dong L."/>
        </authorList>
    </citation>
    <scope>NUCLEOTIDE SEQUENCE [LARGE SCALE GENOMIC DNA]</scope>
    <source>
        <strain evidence="5 6">DSM 29761</strain>
    </source>
</reference>
<dbReference type="Pfam" id="PF02595">
    <property type="entry name" value="Gly_kinase"/>
    <property type="match status" value="1"/>
</dbReference>
<evidence type="ECO:0000313" key="6">
    <source>
        <dbReference type="Proteomes" id="UP001357223"/>
    </source>
</evidence>
<dbReference type="InterPro" id="IPR036129">
    <property type="entry name" value="Glycerate_kinase_sf"/>
</dbReference>
<keyword evidence="2 4" id="KW-0808">Transferase</keyword>
<evidence type="ECO:0000256" key="3">
    <source>
        <dbReference type="ARBA" id="ARBA00022777"/>
    </source>
</evidence>
<dbReference type="InterPro" id="IPR018193">
    <property type="entry name" value="Glyc_kinase_flavodox-like_fold"/>
</dbReference>
<evidence type="ECO:0000256" key="1">
    <source>
        <dbReference type="ARBA" id="ARBA00006284"/>
    </source>
</evidence>
<evidence type="ECO:0000256" key="4">
    <source>
        <dbReference type="PIRNR" id="PIRNR006078"/>
    </source>
</evidence>
<dbReference type="RefSeq" id="WP_338450998.1">
    <property type="nucleotide sequence ID" value="NZ_CP137640.1"/>
</dbReference>
<dbReference type="PANTHER" id="PTHR21599:SF0">
    <property type="entry name" value="GLYCERATE KINASE"/>
    <property type="match status" value="1"/>
</dbReference>
<dbReference type="EMBL" id="CP137640">
    <property type="protein sequence ID" value="WVX82094.1"/>
    <property type="molecule type" value="Genomic_DNA"/>
</dbReference>
<dbReference type="Gene3D" id="3.90.1510.10">
    <property type="entry name" value="Glycerate kinase, domain 2"/>
    <property type="match status" value="1"/>
</dbReference>
<dbReference type="InterPro" id="IPR004381">
    <property type="entry name" value="Glycerate_kinase"/>
</dbReference>
<dbReference type="SUPFAM" id="SSF110738">
    <property type="entry name" value="Glycerate kinase I"/>
    <property type="match status" value="1"/>
</dbReference>
<dbReference type="PANTHER" id="PTHR21599">
    <property type="entry name" value="GLYCERATE KINASE"/>
    <property type="match status" value="1"/>
</dbReference>
<evidence type="ECO:0000313" key="5">
    <source>
        <dbReference type="EMBL" id="WVX82094.1"/>
    </source>
</evidence>
<name>A0ABZ2CE91_9BACI</name>
<gene>
    <name evidence="5" type="ORF">R4Z09_03490</name>
</gene>
<keyword evidence="3 4" id="KW-0418">Kinase</keyword>
<dbReference type="EC" id="2.7.1.31" evidence="5"/>
<sequence length="374" mass="38969">MKFVLAPDSFKESMTAKNAALAMEKGIKNVFPDAECVIVPLADGGEGTVESLVSFSNGEIIKTEVIGPLGDKVMAEYGLLGNGQTAVIEMASASGLELLKPEERKPLITTTYGTGQLIKHALNNGVKRFLIGIGGSATNDGGAGMLQSLGVSLKDESGEELPFGGGALNRLHTIDLSRLDERIESIQIDVACDVSNPLIGENGASAIFGPQKGATPDVVKVLDENLAHFAKIIKEQLGQDIAYIAGAGAAGGLGAGLMAFLDARLKKGIDLVIEYTHLEDYIKGADYVFTGEGSIDGQTLFGKTPYGVALVAKKHSVPVIAFAGRVGDGVEALYDNGITAIIGILKGVMSLEDALSSGETNLSFAAENICRVLK</sequence>
<accession>A0ABZ2CE91</accession>
<proteinExistence type="inferred from homology"/>
<protein>
    <submittedName>
        <fullName evidence="5">Glycerate kinase</fullName>
        <ecNumber evidence="5">2.7.1.31</ecNumber>
    </submittedName>
</protein>
<dbReference type="InterPro" id="IPR018197">
    <property type="entry name" value="Glycerate_kinase_RE-like"/>
</dbReference>
<dbReference type="Proteomes" id="UP001357223">
    <property type="component" value="Chromosome"/>
</dbReference>
<dbReference type="NCBIfam" id="TIGR00045">
    <property type="entry name" value="glycerate kinase"/>
    <property type="match status" value="1"/>
</dbReference>
<keyword evidence="6" id="KW-1185">Reference proteome</keyword>
<dbReference type="Gene3D" id="3.40.50.10350">
    <property type="entry name" value="Glycerate kinase, domain 1"/>
    <property type="match status" value="1"/>
</dbReference>
<dbReference type="PIRSF" id="PIRSF006078">
    <property type="entry name" value="GlxK"/>
    <property type="match status" value="1"/>
</dbReference>
<evidence type="ECO:0000256" key="2">
    <source>
        <dbReference type="ARBA" id="ARBA00022679"/>
    </source>
</evidence>
<comment type="similarity">
    <text evidence="1 4">Belongs to the glycerate kinase type-1 family.</text>
</comment>